<proteinExistence type="predicted"/>
<evidence type="ECO:0000313" key="4">
    <source>
        <dbReference type="Proteomes" id="UP000632339"/>
    </source>
</evidence>
<dbReference type="Proteomes" id="UP000632339">
    <property type="component" value="Unassembled WGS sequence"/>
</dbReference>
<dbReference type="InterPro" id="IPR008979">
    <property type="entry name" value="Galactose-bd-like_sf"/>
</dbReference>
<dbReference type="SUPFAM" id="SSF49785">
    <property type="entry name" value="Galactose-binding domain-like"/>
    <property type="match status" value="1"/>
</dbReference>
<dbReference type="PROSITE" id="PS51175">
    <property type="entry name" value="CBM6"/>
    <property type="match status" value="1"/>
</dbReference>
<protein>
    <recommendedName>
        <fullName evidence="2">CBM6 domain-containing protein</fullName>
    </recommendedName>
</protein>
<evidence type="ECO:0000313" key="3">
    <source>
        <dbReference type="EMBL" id="GGM92696.1"/>
    </source>
</evidence>
<gene>
    <name evidence="3" type="ORF">GCM10010967_27350</name>
</gene>
<dbReference type="Gene3D" id="2.60.40.10">
    <property type="entry name" value="Immunoglobulins"/>
    <property type="match status" value="1"/>
</dbReference>
<accession>A0ABQ2HVC4</accession>
<dbReference type="InterPro" id="IPR013783">
    <property type="entry name" value="Ig-like_fold"/>
</dbReference>
<dbReference type="NCBIfam" id="TIGR04183">
    <property type="entry name" value="Por_Secre_tail"/>
    <property type="match status" value="1"/>
</dbReference>
<dbReference type="EMBL" id="BMLI01000001">
    <property type="protein sequence ID" value="GGM92696.1"/>
    <property type="molecule type" value="Genomic_DNA"/>
</dbReference>
<keyword evidence="4" id="KW-1185">Reference proteome</keyword>
<comment type="caution">
    <text evidence="3">The sequence shown here is derived from an EMBL/GenBank/DDBJ whole genome shotgun (WGS) entry which is preliminary data.</text>
</comment>
<dbReference type="InterPro" id="IPR026444">
    <property type="entry name" value="Secre_tail"/>
</dbReference>
<dbReference type="InterPro" id="IPR005084">
    <property type="entry name" value="CBM6"/>
</dbReference>
<feature type="region of interest" description="Disordered" evidence="1">
    <location>
        <begin position="290"/>
        <end position="315"/>
    </location>
</feature>
<evidence type="ECO:0000256" key="1">
    <source>
        <dbReference type="SAM" id="MobiDB-lite"/>
    </source>
</evidence>
<dbReference type="Pfam" id="PF18962">
    <property type="entry name" value="Por_Secre_tail"/>
    <property type="match status" value="1"/>
</dbReference>
<sequence>MNYYTTYAAYVPTTARYQVKLRYYAERNSWVNVSVNNGQPVQVELPASHSWNIVAIEHTFELNLTKDLNFVTITELPGYDVRHDKACFTEIPGTEWEVTCDYQVNPRVVGNLPIFQPGQTVTLDAQCSGNDCGATSMAWFGDNFNMVGEEVSFPAPATPGDYTYRLVAFRSGCSNVIDVNVTIRVQTTPAECDYIVGSIVSDYTPSCGQGVSVSADCFGTGCPGLTYTWTGPGLNATGSTVNFYAPTQNGTYTYTRTSSKPGCADKTSDFQLTITDCSSGGTPFQACIESENAGGTGPITEDPNASGGKTRGERDRSDYTVSYTIPGVQVEGPHAVTFRYYAEANTAVNVQINDELTPYKIELPASGSWNVVWTERSIVFALKKGTNTIVVKGIPGYAPVRHDKICIVQMPGTTPSCDFNVTTSASTPNPACGSNFTMTGNCAGGDCGSVYYNWYGDNGFARYTQTIDVTAPSSNGTYTVSLVVGKDGCAQKIVPVSYQVTNCFGPGGETAACVEAEHSESNSPESPDPNASNGLTRGYQNNYDYYVDYKLNNFAASQYPVRLRYYAEQNARVSVSVNGTIVNPDVHLPATYSWNIVAREQTFWVTLAAGQNTIRIQGLPGVPVRQDKICVGDAQSNARMAAPEFTQAQTEPALFTFPNPAPGEFKAVFQLDAGKLATIRVTDVHGKVWHTQAVKGKGRHEERIRLSNAPSGIYLLQVKKPDSVETKKVLLTH</sequence>
<name>A0ABQ2HVC4_9BACT</name>
<feature type="domain" description="CBM6" evidence="2">
    <location>
        <begin position="512"/>
        <end position="632"/>
    </location>
</feature>
<reference evidence="4" key="1">
    <citation type="journal article" date="2019" name="Int. J. Syst. Evol. Microbiol.">
        <title>The Global Catalogue of Microorganisms (GCM) 10K type strain sequencing project: providing services to taxonomists for standard genome sequencing and annotation.</title>
        <authorList>
            <consortium name="The Broad Institute Genomics Platform"/>
            <consortium name="The Broad Institute Genome Sequencing Center for Infectious Disease"/>
            <person name="Wu L."/>
            <person name="Ma J."/>
        </authorList>
    </citation>
    <scope>NUCLEOTIDE SEQUENCE [LARGE SCALE GENOMIC DNA]</scope>
    <source>
        <strain evidence="4">CGMCC 1.6375</strain>
    </source>
</reference>
<dbReference type="Gene3D" id="2.60.120.260">
    <property type="entry name" value="Galactose-binding domain-like"/>
    <property type="match status" value="3"/>
</dbReference>
<organism evidence="3 4">
    <name type="scientific">Dyadobacter beijingensis</name>
    <dbReference type="NCBI Taxonomy" id="365489"/>
    <lineage>
        <taxon>Bacteria</taxon>
        <taxon>Pseudomonadati</taxon>
        <taxon>Bacteroidota</taxon>
        <taxon>Cytophagia</taxon>
        <taxon>Cytophagales</taxon>
        <taxon>Spirosomataceae</taxon>
        <taxon>Dyadobacter</taxon>
    </lineage>
</organism>
<evidence type="ECO:0000259" key="2">
    <source>
        <dbReference type="PROSITE" id="PS51175"/>
    </source>
</evidence>